<organism evidence="2 4">
    <name type="scientific">Escherichia coli O157</name>
    <dbReference type="NCBI Taxonomy" id="1045010"/>
    <lineage>
        <taxon>Bacteria</taxon>
        <taxon>Pseudomonadati</taxon>
        <taxon>Pseudomonadota</taxon>
        <taxon>Gammaproteobacteria</taxon>
        <taxon>Enterobacterales</taxon>
        <taxon>Enterobacteriaceae</taxon>
        <taxon>Escherichia</taxon>
    </lineage>
</organism>
<feature type="transmembrane region" description="Helical" evidence="1">
    <location>
        <begin position="357"/>
        <end position="375"/>
    </location>
</feature>
<gene>
    <name evidence="2" type="primary">wzy</name>
    <name evidence="3" type="ORF">K7324_003398</name>
    <name evidence="2" type="ORF">KTM58_003014</name>
</gene>
<dbReference type="Proteomes" id="UP000824725">
    <property type="component" value="Unassembled WGS sequence"/>
</dbReference>
<evidence type="ECO:0000313" key="2">
    <source>
        <dbReference type="EMBL" id="EHR3607840.1"/>
    </source>
</evidence>
<dbReference type="NCBIfam" id="TIGR04370">
    <property type="entry name" value="glyco_rpt_poly"/>
    <property type="match status" value="1"/>
</dbReference>
<reference evidence="2" key="1">
    <citation type="submission" date="2021-06" db="EMBL/GenBank/DDBJ databases">
        <authorList>
            <consortium name="GenomeTrakr network: Whole genome sequencing for foodborne pathogen traceback"/>
        </authorList>
    </citation>
    <scope>NUCLEOTIDE SEQUENCE</scope>
    <source>
        <strain evidence="3">RM4887</strain>
        <strain evidence="2">RM7481</strain>
    </source>
</reference>
<keyword evidence="1" id="KW-1133">Transmembrane helix</keyword>
<evidence type="ECO:0000313" key="3">
    <source>
        <dbReference type="EMBL" id="EIA9700607.1"/>
    </source>
</evidence>
<evidence type="ECO:0000256" key="1">
    <source>
        <dbReference type="SAM" id="Phobius"/>
    </source>
</evidence>
<feature type="transmembrane region" description="Helical" evidence="1">
    <location>
        <begin position="6"/>
        <end position="24"/>
    </location>
</feature>
<proteinExistence type="predicted"/>
<keyword evidence="1" id="KW-0472">Membrane</keyword>
<feature type="transmembrane region" description="Helical" evidence="1">
    <location>
        <begin position="148"/>
        <end position="177"/>
    </location>
</feature>
<protein>
    <submittedName>
        <fullName evidence="2">O157 family O-antigen polymerase</fullName>
    </submittedName>
</protein>
<dbReference type="AlphaFoldDB" id="A0A9P2PUT5"/>
<feature type="transmembrane region" description="Helical" evidence="1">
    <location>
        <begin position="300"/>
        <end position="323"/>
    </location>
</feature>
<dbReference type="RefSeq" id="WP_001301790.1">
    <property type="nucleotide sequence ID" value="NZ_CP015831.1"/>
</dbReference>
<feature type="transmembrane region" description="Helical" evidence="1">
    <location>
        <begin position="189"/>
        <end position="207"/>
    </location>
</feature>
<dbReference type="EMBL" id="ABAZXH010000011">
    <property type="protein sequence ID" value="EHR3607840.1"/>
    <property type="molecule type" value="Genomic_DNA"/>
</dbReference>
<dbReference type="EMBL" id="ABCGCG010000017">
    <property type="protein sequence ID" value="EIA9700607.1"/>
    <property type="molecule type" value="Genomic_DNA"/>
</dbReference>
<name>A0A9P2PUT5_ECOLX</name>
<keyword evidence="1" id="KW-0812">Transmembrane</keyword>
<sequence length="394" mass="45677">MKSAAKLIFLFLFTLYSLQLYGVIIDDRITNFDTKVLTSIIIIFQIFFVLLFYLTIINERKQQKKFIVNWELKLILVFLFVTIEIAAVVLFLKEGIPIFDDDPGGAKLRIAEGNGLYIRYIKYFGNIVVFALIILYDEHKFKQRTIIFVYFTTIALFGYRSELVLLILQYILITNILSKDNRNPKIKRIIGYFLLVGVVCSLFYLSLGQDGEQNDSYNNMLRIINRLTIEQVESVPYVVSESIKNDFFPTPELEKELKAIINRIQGIKHQDLFYGERLHKQVFGDMGANFLSVTTYGAELLVFFGFLCVFIIPLGIYIPFYLLKRMKKTHSSINCAFYSYIIMILLQYLVAGNASAFFFGPFLSVLIMCTPLILLHDTLKRLSRNENISYNCDL</sequence>
<comment type="caution">
    <text evidence="2">The sequence shown here is derived from an EMBL/GenBank/DDBJ whole genome shotgun (WGS) entry which is preliminary data.</text>
</comment>
<dbReference type="Pfam" id="PF01901">
    <property type="entry name" value="O_anti_polymase"/>
    <property type="match status" value="1"/>
</dbReference>
<dbReference type="InterPro" id="IPR002760">
    <property type="entry name" value="O_anti_polymase"/>
</dbReference>
<dbReference type="Proteomes" id="UP000695419">
    <property type="component" value="Unassembled WGS sequence"/>
</dbReference>
<feature type="transmembrane region" description="Helical" evidence="1">
    <location>
        <begin position="74"/>
        <end position="92"/>
    </location>
</feature>
<evidence type="ECO:0000313" key="4">
    <source>
        <dbReference type="Proteomes" id="UP000695419"/>
    </source>
</evidence>
<feature type="transmembrane region" description="Helical" evidence="1">
    <location>
        <begin position="36"/>
        <end position="54"/>
    </location>
</feature>
<feature type="transmembrane region" description="Helical" evidence="1">
    <location>
        <begin position="335"/>
        <end position="351"/>
    </location>
</feature>
<accession>A0A9P2PUT5</accession>